<dbReference type="EC" id="7.-.-.-" evidence="10"/>
<sequence length="319" mass="33515">MENTIVTSSPHLRAASSTRRIMLDVCIALAPAAVAAVIIFGWKALALIAVSVAAAVLAEAITQKLMHRPITISDCSAIVTGILVAYNVPVSAPLWLPALGSVFAIVIVKQFFGGLGKNFMNPALAARAVMLASWMSLMTSAAFTAPVNYAVDAYSGATALASADTSTYSLGQLFIGNIPGCLGEVSKLALLLGGAYLLVRKVISWRIPATMIGVAFICFWINSGSLYSSDVGSALYQTLSGGLILGAFFMATDYSSSPVTPLGQLIYGAGCGLMLFVIRTFNPTYPEGCSYAILFMNLLAPLIDRYTAPKVYGRGKLNA</sequence>
<comment type="subunit">
    <text evidence="10">The complex is composed of six subunits: RnfA, RnfB, RnfC, RnfD, RnfE and RnfG.</text>
</comment>
<keyword evidence="5 10" id="KW-0812">Transmembrane</keyword>
<evidence type="ECO:0000256" key="4">
    <source>
        <dbReference type="ARBA" id="ARBA00022643"/>
    </source>
</evidence>
<comment type="subcellular location">
    <subcellularLocation>
        <location evidence="10">Cell membrane</location>
        <topology evidence="10">Multi-pass membrane protein</topology>
    </subcellularLocation>
</comment>
<comment type="function">
    <text evidence="10">Part of a membrane-bound complex that couples electron transfer with translocation of ions across the membrane.</text>
</comment>
<evidence type="ECO:0000256" key="5">
    <source>
        <dbReference type="ARBA" id="ARBA00022692"/>
    </source>
</evidence>
<accession>A0A9D1S5C8</accession>
<dbReference type="GO" id="GO:0055085">
    <property type="term" value="P:transmembrane transport"/>
    <property type="evidence" value="ECO:0007669"/>
    <property type="project" value="InterPro"/>
</dbReference>
<feature type="transmembrane region" description="Helical" evidence="10">
    <location>
        <begin position="234"/>
        <end position="252"/>
    </location>
</feature>
<keyword evidence="9 10" id="KW-0472">Membrane</keyword>
<feature type="modified residue" description="FMN phosphoryl threonine" evidence="10">
    <location>
        <position position="158"/>
    </location>
</feature>
<evidence type="ECO:0000256" key="2">
    <source>
        <dbReference type="ARBA" id="ARBA00022553"/>
    </source>
</evidence>
<evidence type="ECO:0000256" key="3">
    <source>
        <dbReference type="ARBA" id="ARBA00022630"/>
    </source>
</evidence>
<organism evidence="11 12">
    <name type="scientific">Candidatus Fimadaptatus faecigallinarum</name>
    <dbReference type="NCBI Taxonomy" id="2840814"/>
    <lineage>
        <taxon>Bacteria</taxon>
        <taxon>Bacillati</taxon>
        <taxon>Bacillota</taxon>
        <taxon>Clostridia</taxon>
        <taxon>Eubacteriales</taxon>
        <taxon>Candidatus Fimadaptatus</taxon>
    </lineage>
</organism>
<dbReference type="PANTHER" id="PTHR30578">
    <property type="entry name" value="ELECTRON TRANSPORT COMPLEX PROTEIN RNFD"/>
    <property type="match status" value="1"/>
</dbReference>
<reference evidence="11" key="1">
    <citation type="submission" date="2020-10" db="EMBL/GenBank/DDBJ databases">
        <authorList>
            <person name="Gilroy R."/>
        </authorList>
    </citation>
    <scope>NUCLEOTIDE SEQUENCE</scope>
    <source>
        <strain evidence="11">ChiSxjej2B14-8506</strain>
    </source>
</reference>
<dbReference type="AlphaFoldDB" id="A0A9D1S5C8"/>
<protein>
    <recommendedName>
        <fullName evidence="10">Ion-translocating oxidoreductase complex subunit D</fullName>
        <ecNumber evidence="10">7.-.-.-</ecNumber>
    </recommendedName>
    <alternativeName>
        <fullName evidence="10">Rnf electron transport complex subunit D</fullName>
    </alternativeName>
</protein>
<keyword evidence="2 10" id="KW-0597">Phosphoprotein</keyword>
<keyword evidence="7 10" id="KW-0249">Electron transport</keyword>
<evidence type="ECO:0000256" key="1">
    <source>
        <dbReference type="ARBA" id="ARBA00022448"/>
    </source>
</evidence>
<dbReference type="GO" id="GO:0005886">
    <property type="term" value="C:plasma membrane"/>
    <property type="evidence" value="ECO:0007669"/>
    <property type="project" value="UniProtKB-SubCell"/>
</dbReference>
<dbReference type="InterPro" id="IPR004338">
    <property type="entry name" value="NqrB/RnfD"/>
</dbReference>
<keyword evidence="1 10" id="KW-0813">Transport</keyword>
<gene>
    <name evidence="10" type="primary">rnfD</name>
    <name evidence="11" type="ORF">IAC59_07285</name>
</gene>
<feature type="transmembrane region" description="Helical" evidence="10">
    <location>
        <begin position="205"/>
        <end position="222"/>
    </location>
</feature>
<feature type="transmembrane region" description="Helical" evidence="10">
    <location>
        <begin position="21"/>
        <end position="39"/>
    </location>
</feature>
<dbReference type="Proteomes" id="UP000824123">
    <property type="component" value="Unassembled WGS sequence"/>
</dbReference>
<dbReference type="EMBL" id="DVNK01000043">
    <property type="protein sequence ID" value="HIU47048.1"/>
    <property type="molecule type" value="Genomic_DNA"/>
</dbReference>
<comment type="caution">
    <text evidence="11">The sequence shown here is derived from an EMBL/GenBank/DDBJ whole genome shotgun (WGS) entry which is preliminary data.</text>
</comment>
<keyword evidence="6 10" id="KW-1278">Translocase</keyword>
<dbReference type="GO" id="GO:0022900">
    <property type="term" value="P:electron transport chain"/>
    <property type="evidence" value="ECO:0007669"/>
    <property type="project" value="UniProtKB-UniRule"/>
</dbReference>
<feature type="transmembrane region" description="Helical" evidence="10">
    <location>
        <begin position="259"/>
        <end position="278"/>
    </location>
</feature>
<evidence type="ECO:0000256" key="7">
    <source>
        <dbReference type="ARBA" id="ARBA00022982"/>
    </source>
</evidence>
<dbReference type="PANTHER" id="PTHR30578:SF0">
    <property type="entry name" value="ION-TRANSLOCATING OXIDOREDUCTASE COMPLEX SUBUNIT D"/>
    <property type="match status" value="1"/>
</dbReference>
<evidence type="ECO:0000256" key="8">
    <source>
        <dbReference type="ARBA" id="ARBA00022989"/>
    </source>
</evidence>
<dbReference type="NCBIfam" id="TIGR01946">
    <property type="entry name" value="rnfD"/>
    <property type="match status" value="1"/>
</dbReference>
<comment type="cofactor">
    <cofactor evidence="10">
        <name>FMN</name>
        <dbReference type="ChEBI" id="CHEBI:58210"/>
    </cofactor>
</comment>
<feature type="transmembrane region" description="Helical" evidence="10">
    <location>
        <begin position="124"/>
        <end position="145"/>
    </location>
</feature>
<feature type="transmembrane region" description="Helical" evidence="10">
    <location>
        <begin position="69"/>
        <end position="88"/>
    </location>
</feature>
<keyword evidence="10" id="KW-1003">Cell membrane</keyword>
<keyword evidence="3 10" id="KW-0285">Flavoprotein</keyword>
<evidence type="ECO:0000256" key="6">
    <source>
        <dbReference type="ARBA" id="ARBA00022967"/>
    </source>
</evidence>
<keyword evidence="4 10" id="KW-0288">FMN</keyword>
<evidence type="ECO:0000313" key="11">
    <source>
        <dbReference type="EMBL" id="HIU47048.1"/>
    </source>
</evidence>
<dbReference type="Pfam" id="PF03116">
    <property type="entry name" value="NQR2_RnfD_RnfE"/>
    <property type="match status" value="1"/>
</dbReference>
<evidence type="ECO:0000313" key="12">
    <source>
        <dbReference type="Proteomes" id="UP000824123"/>
    </source>
</evidence>
<name>A0A9D1S5C8_9FIRM</name>
<reference evidence="11" key="2">
    <citation type="journal article" date="2021" name="PeerJ">
        <title>Extensive microbial diversity within the chicken gut microbiome revealed by metagenomics and culture.</title>
        <authorList>
            <person name="Gilroy R."/>
            <person name="Ravi A."/>
            <person name="Getino M."/>
            <person name="Pursley I."/>
            <person name="Horton D.L."/>
            <person name="Alikhan N.F."/>
            <person name="Baker D."/>
            <person name="Gharbi K."/>
            <person name="Hall N."/>
            <person name="Watson M."/>
            <person name="Adriaenssens E.M."/>
            <person name="Foster-Nyarko E."/>
            <person name="Jarju S."/>
            <person name="Secka A."/>
            <person name="Antonio M."/>
            <person name="Oren A."/>
            <person name="Chaudhuri R.R."/>
            <person name="La Ragione R."/>
            <person name="Hildebrand F."/>
            <person name="Pallen M.J."/>
        </authorList>
    </citation>
    <scope>NUCLEOTIDE SEQUENCE</scope>
    <source>
        <strain evidence="11">ChiSxjej2B14-8506</strain>
    </source>
</reference>
<evidence type="ECO:0000256" key="9">
    <source>
        <dbReference type="ARBA" id="ARBA00023136"/>
    </source>
</evidence>
<keyword evidence="8 10" id="KW-1133">Transmembrane helix</keyword>
<feature type="transmembrane region" description="Helical" evidence="10">
    <location>
        <begin position="45"/>
        <end position="62"/>
    </location>
</feature>
<dbReference type="HAMAP" id="MF_00462">
    <property type="entry name" value="RsxD_RnfD"/>
    <property type="match status" value="1"/>
</dbReference>
<evidence type="ECO:0000256" key="10">
    <source>
        <dbReference type="HAMAP-Rule" id="MF_00462"/>
    </source>
</evidence>
<comment type="similarity">
    <text evidence="10">Belongs to the NqrB/RnfD family.</text>
</comment>
<feature type="transmembrane region" description="Helical" evidence="10">
    <location>
        <begin position="94"/>
        <end position="112"/>
    </location>
</feature>
<proteinExistence type="inferred from homology"/>
<dbReference type="InterPro" id="IPR011303">
    <property type="entry name" value="RnfD_bac"/>
</dbReference>